<protein>
    <submittedName>
        <fullName evidence="2">Uncharacterized protein</fullName>
    </submittedName>
</protein>
<dbReference type="EnsemblMetazoa" id="G23018.1">
    <property type="protein sequence ID" value="G23018.1:cds"/>
    <property type="gene ID" value="G23018"/>
</dbReference>
<dbReference type="Proteomes" id="UP000005408">
    <property type="component" value="Unassembled WGS sequence"/>
</dbReference>
<keyword evidence="3" id="KW-1185">Reference proteome</keyword>
<accession>A0A8W8KDD9</accession>
<keyword evidence="1" id="KW-0732">Signal</keyword>
<proteinExistence type="predicted"/>
<feature type="signal peptide" evidence="1">
    <location>
        <begin position="1"/>
        <end position="19"/>
    </location>
</feature>
<dbReference type="AlphaFoldDB" id="A0A8W8KDD9"/>
<feature type="chain" id="PRO_5036501620" evidence="1">
    <location>
        <begin position="20"/>
        <end position="570"/>
    </location>
</feature>
<evidence type="ECO:0000256" key="1">
    <source>
        <dbReference type="SAM" id="SignalP"/>
    </source>
</evidence>
<evidence type="ECO:0000313" key="2">
    <source>
        <dbReference type="EnsemblMetazoa" id="G23018.1:cds"/>
    </source>
</evidence>
<reference evidence="2" key="1">
    <citation type="submission" date="2022-08" db="UniProtKB">
        <authorList>
            <consortium name="EnsemblMetazoa"/>
        </authorList>
    </citation>
    <scope>IDENTIFICATION</scope>
    <source>
        <strain evidence="2">05x7-T-G4-1.051#20</strain>
    </source>
</reference>
<evidence type="ECO:0000313" key="3">
    <source>
        <dbReference type="Proteomes" id="UP000005408"/>
    </source>
</evidence>
<name>A0A8W8KDD9_MAGGI</name>
<organism evidence="2 3">
    <name type="scientific">Magallana gigas</name>
    <name type="common">Pacific oyster</name>
    <name type="synonym">Crassostrea gigas</name>
    <dbReference type="NCBI Taxonomy" id="29159"/>
    <lineage>
        <taxon>Eukaryota</taxon>
        <taxon>Metazoa</taxon>
        <taxon>Spiralia</taxon>
        <taxon>Lophotrochozoa</taxon>
        <taxon>Mollusca</taxon>
        <taxon>Bivalvia</taxon>
        <taxon>Autobranchia</taxon>
        <taxon>Pteriomorphia</taxon>
        <taxon>Ostreida</taxon>
        <taxon>Ostreoidea</taxon>
        <taxon>Ostreidae</taxon>
        <taxon>Magallana</taxon>
    </lineage>
</organism>
<sequence>MRAVVPLVLLFLGFTNVLGYGKGVRKRKNPYPGYAPVGFVQPPFIPFPQTTVTKLDPIHVQTTVRFPNGFTRVFYPNKGPGFPFFGGYPPIMPAPVFPVATNLIRPAPIQTVIPVEPKVKPEPVPVKPIIEKPETLKPVEKVGKPVYGGTFVVNIDRTKDFRPEPSVQHIHSFERIRLPLPLSPPQPQIPPPQIWRTEVPRPVVERQNNFFRDNFQFDSRTFERRFNIVPRVNRQEPVQDFRPPMPQPIPPVPQIDRQEPVKDFRPPMPQPIFPVDNVEPVIQIQTSHPVVPVMPPEPVSPPILPPEPIAEINQGPIIPPEGPTRGDVPNIGIISPIPGDQGNVLMDFKEANAASNKLDMIRNEFTEIGGGVNAMRINTDKKAGQLVGGPGPAVDIGPGPGPDPLVDLGMNSGFVSGANMQADNSLFSNDFSMSHSNFAAGDHHIGGGNGFDHVDSININIDPSLGLDFGPQNGPLLGPPDMDPQFNSKDLMAQAEIENNLAFNNQKGSNFEATSNFVKPAPISMAEASFDNSAFSSKSSRDFSASAGHKDENRVIRRTTTVRKIRRTLI</sequence>